<dbReference type="Gene3D" id="3.40.50.2000">
    <property type="entry name" value="Glycogen Phosphorylase B"/>
    <property type="match status" value="1"/>
</dbReference>
<sequence length="330" mass="35165">MSTVEHLLLGPPTHGVTHHGRSVAGAHRVSLRHVGPGARDLAATLRSGQGDVHVHVTDHLLGDDADAIALAVGELATTARPVHLTLHDIPQPAEGEPRFARRRETYRRLVDLAASIQVCSEHERDLLEEMTSRPVDAVVRLPVDVSQLAPSRVTRRMQVGPVGALGFVHPGKNPGAALTAAARIGRGLRLLGALGPGHEALFEELQMQAMQAGVACTVTGHLTEKRMDEQIAGVSVPVAPYRHISASGSIGRWIAAGRRPVVLRNPWVEELARHAPWALTVVDPPEFCDAVAAASENLASTLTGGRRDGLLTTEQAARTQAEVLEVVSRA</sequence>
<dbReference type="AlphaFoldDB" id="A0A417Z7E1"/>
<evidence type="ECO:0008006" key="3">
    <source>
        <dbReference type="Google" id="ProtNLM"/>
    </source>
</evidence>
<protein>
    <recommendedName>
        <fullName evidence="3">Glycosyltransferase</fullName>
    </recommendedName>
</protein>
<comment type="caution">
    <text evidence="1">The sequence shown here is derived from an EMBL/GenBank/DDBJ whole genome shotgun (WGS) entry which is preliminary data.</text>
</comment>
<dbReference type="SUPFAM" id="SSF53756">
    <property type="entry name" value="UDP-Glycosyltransferase/glycogen phosphorylase"/>
    <property type="match status" value="1"/>
</dbReference>
<accession>A0A417Z7E1</accession>
<dbReference type="RefSeq" id="WP_118912836.1">
    <property type="nucleotide sequence ID" value="NZ_CBCRVH010000003.1"/>
</dbReference>
<reference evidence="1 2" key="1">
    <citation type="submission" date="2018-08" db="EMBL/GenBank/DDBJ databases">
        <title>Whole genome sequence analysis of Dermacoccus abyssi bacteria isolated from Deep Mariana trench Micromonospora spp reveals genes involved in the environmental adaptation and production of secondary metabolites.</title>
        <authorList>
            <person name="Abdel-Mageed W.M."/>
            <person name="Lehri B."/>
            <person name="Nouioui I."/>
            <person name="Goodfellow I."/>
            <person name="Jaspars M."/>
            <person name="Karlyshev A."/>
        </authorList>
    </citation>
    <scope>NUCLEOTIDE SEQUENCE [LARGE SCALE GENOMIC DNA]</scope>
    <source>
        <strain evidence="1 2">MT1.1</strain>
    </source>
</reference>
<dbReference type="EMBL" id="QWLM01000004">
    <property type="protein sequence ID" value="RHW46546.1"/>
    <property type="molecule type" value="Genomic_DNA"/>
</dbReference>
<evidence type="ECO:0000313" key="2">
    <source>
        <dbReference type="Proteomes" id="UP000285376"/>
    </source>
</evidence>
<name>A0A417Z7E1_9MICO</name>
<evidence type="ECO:0000313" key="1">
    <source>
        <dbReference type="EMBL" id="RHW46546.1"/>
    </source>
</evidence>
<organism evidence="1 2">
    <name type="scientific">Dermacoccus abyssi</name>
    <dbReference type="NCBI Taxonomy" id="322596"/>
    <lineage>
        <taxon>Bacteria</taxon>
        <taxon>Bacillati</taxon>
        <taxon>Actinomycetota</taxon>
        <taxon>Actinomycetes</taxon>
        <taxon>Micrococcales</taxon>
        <taxon>Dermacoccaceae</taxon>
        <taxon>Dermacoccus</taxon>
    </lineage>
</organism>
<proteinExistence type="predicted"/>
<dbReference type="Proteomes" id="UP000285376">
    <property type="component" value="Unassembled WGS sequence"/>
</dbReference>
<gene>
    <name evidence="1" type="ORF">D1832_04660</name>
</gene>